<evidence type="ECO:0000313" key="2">
    <source>
        <dbReference type="Proteomes" id="UP000636004"/>
    </source>
</evidence>
<accession>A0A918R8H5</accession>
<dbReference type="AlphaFoldDB" id="A0A918R8H5"/>
<comment type="caution">
    <text evidence="1">The sequence shown here is derived from an EMBL/GenBank/DDBJ whole genome shotgun (WGS) entry which is preliminary data.</text>
</comment>
<name>A0A918R8H5_9FLAO</name>
<dbReference type="Proteomes" id="UP000636004">
    <property type="component" value="Unassembled WGS sequence"/>
</dbReference>
<dbReference type="NCBIfam" id="NF033487">
    <property type="entry name" value="Lacal_2735_fam"/>
    <property type="match status" value="1"/>
</dbReference>
<dbReference type="RefSeq" id="WP_189362391.1">
    <property type="nucleotide sequence ID" value="NZ_BMWZ01000008.1"/>
</dbReference>
<organism evidence="1 2">
    <name type="scientific">Algibacter mikhailovii</name>
    <dbReference type="NCBI Taxonomy" id="425498"/>
    <lineage>
        <taxon>Bacteria</taxon>
        <taxon>Pseudomonadati</taxon>
        <taxon>Bacteroidota</taxon>
        <taxon>Flavobacteriia</taxon>
        <taxon>Flavobacteriales</taxon>
        <taxon>Flavobacteriaceae</taxon>
        <taxon>Algibacter</taxon>
    </lineage>
</organism>
<evidence type="ECO:0008006" key="3">
    <source>
        <dbReference type="Google" id="ProtNLM"/>
    </source>
</evidence>
<proteinExistence type="predicted"/>
<sequence length="58" mass="6854">MFGLFKRKSQKEKLEQKFKKLMREWHELSSINRSASDEKFAEAQVLAKLINELKNEAA</sequence>
<reference evidence="1" key="1">
    <citation type="journal article" date="2014" name="Int. J. Syst. Evol. Microbiol.">
        <title>Complete genome sequence of Corynebacterium casei LMG S-19264T (=DSM 44701T), isolated from a smear-ripened cheese.</title>
        <authorList>
            <consortium name="US DOE Joint Genome Institute (JGI-PGF)"/>
            <person name="Walter F."/>
            <person name="Albersmeier A."/>
            <person name="Kalinowski J."/>
            <person name="Ruckert C."/>
        </authorList>
    </citation>
    <scope>NUCLEOTIDE SEQUENCE</scope>
    <source>
        <strain evidence="1">KCTC 12710</strain>
    </source>
</reference>
<evidence type="ECO:0000313" key="1">
    <source>
        <dbReference type="EMBL" id="GGZ90803.1"/>
    </source>
</evidence>
<keyword evidence="2" id="KW-1185">Reference proteome</keyword>
<reference evidence="1" key="2">
    <citation type="submission" date="2020-09" db="EMBL/GenBank/DDBJ databases">
        <authorList>
            <person name="Sun Q."/>
            <person name="Kim S."/>
        </authorList>
    </citation>
    <scope>NUCLEOTIDE SEQUENCE</scope>
    <source>
        <strain evidence="1">KCTC 12710</strain>
    </source>
</reference>
<dbReference type="InterPro" id="IPR045493">
    <property type="entry name" value="DUF6435"/>
</dbReference>
<dbReference type="EMBL" id="BMWZ01000008">
    <property type="protein sequence ID" value="GGZ90803.1"/>
    <property type="molecule type" value="Genomic_DNA"/>
</dbReference>
<protein>
    <recommendedName>
        <fullName evidence="3">Lacal_2735 family protein</fullName>
    </recommendedName>
</protein>
<gene>
    <name evidence="1" type="ORF">GCM10007028_31540</name>
</gene>